<dbReference type="GeneID" id="64060992"/>
<dbReference type="PROSITE" id="PS51186">
    <property type="entry name" value="GNAT"/>
    <property type="match status" value="1"/>
</dbReference>
<dbReference type="HOGENOM" id="CLU_013985_4_2_4"/>
<dbReference type="CDD" id="cd04301">
    <property type="entry name" value="NAT_SF"/>
    <property type="match status" value="1"/>
</dbReference>
<dbReference type="EMBL" id="ATCF01000017">
    <property type="protein sequence ID" value="EPD99161.1"/>
    <property type="molecule type" value="Genomic_DNA"/>
</dbReference>
<comment type="caution">
    <text evidence="2">The sequence shown here is derived from an EMBL/GenBank/DDBJ whole genome shotgun (WGS) entry which is preliminary data.</text>
</comment>
<dbReference type="PANTHER" id="PTHR43072">
    <property type="entry name" value="N-ACETYLTRANSFERASE"/>
    <property type="match status" value="1"/>
</dbReference>
<dbReference type="STRING" id="1203554.HMPREF1476_01198"/>
<dbReference type="Proteomes" id="UP000014400">
    <property type="component" value="Unassembled WGS sequence"/>
</dbReference>
<dbReference type="Pfam" id="PF13420">
    <property type="entry name" value="Acetyltransf_4"/>
    <property type="match status" value="1"/>
</dbReference>
<dbReference type="GO" id="GO:0016747">
    <property type="term" value="F:acyltransferase activity, transferring groups other than amino-acyl groups"/>
    <property type="evidence" value="ECO:0007669"/>
    <property type="project" value="InterPro"/>
</dbReference>
<feature type="domain" description="N-acetyltransferase" evidence="1">
    <location>
        <begin position="1"/>
        <end position="161"/>
    </location>
</feature>
<proteinExistence type="predicted"/>
<dbReference type="AlphaFoldDB" id="S3BFF6"/>
<evidence type="ECO:0000313" key="3">
    <source>
        <dbReference type="Proteomes" id="UP000014400"/>
    </source>
</evidence>
<gene>
    <name evidence="2" type="ORF">HMPREF1476_01198</name>
</gene>
<dbReference type="SUPFAM" id="SSF55729">
    <property type="entry name" value="Acyl-CoA N-acyltransferases (Nat)"/>
    <property type="match status" value="1"/>
</dbReference>
<dbReference type="eggNOG" id="COG1247">
    <property type="taxonomic scope" value="Bacteria"/>
</dbReference>
<keyword evidence="3" id="KW-1185">Reference proteome</keyword>
<dbReference type="InterPro" id="IPR016181">
    <property type="entry name" value="Acyl_CoA_acyltransferase"/>
</dbReference>
<sequence>MHYRLAVPEDAPALLQIYSEYIHSTITFEYTLPTTEEFAERIRTIAGFYPYIVAEEDGRCMGYAYAHRHMERAAYQWNAELSVYLAKSAVGCGLGGGLYSRLMTLLKAQGVLSVFGCVTSPNPPSDRLHKRMGFKLVGTYLQAGFKNGAWHDVNWYQKMLGDHLDDPKPPVPLSALEKDSILEVLTGRHLEF</sequence>
<evidence type="ECO:0000259" key="1">
    <source>
        <dbReference type="PROSITE" id="PS51186"/>
    </source>
</evidence>
<dbReference type="InterPro" id="IPR000182">
    <property type="entry name" value="GNAT_dom"/>
</dbReference>
<accession>S3BFF6</accession>
<evidence type="ECO:0000313" key="2">
    <source>
        <dbReference type="EMBL" id="EPD99161.1"/>
    </source>
</evidence>
<dbReference type="Gene3D" id="3.40.630.30">
    <property type="match status" value="1"/>
</dbReference>
<name>S3BFF6_9BURK</name>
<protein>
    <recommendedName>
        <fullName evidence="1">N-acetyltransferase domain-containing protein</fullName>
    </recommendedName>
</protein>
<dbReference type="RefSeq" id="WP_005428939.1">
    <property type="nucleotide sequence ID" value="NZ_KE150480.1"/>
</dbReference>
<dbReference type="PANTHER" id="PTHR43072:SF8">
    <property type="entry name" value="ACYLTRANSFERASE FABY-RELATED"/>
    <property type="match status" value="1"/>
</dbReference>
<organism evidence="2 3">
    <name type="scientific">Sutterella wadsworthensis HGA0223</name>
    <dbReference type="NCBI Taxonomy" id="1203554"/>
    <lineage>
        <taxon>Bacteria</taxon>
        <taxon>Pseudomonadati</taxon>
        <taxon>Pseudomonadota</taxon>
        <taxon>Betaproteobacteria</taxon>
        <taxon>Burkholderiales</taxon>
        <taxon>Sutterellaceae</taxon>
        <taxon>Sutterella</taxon>
    </lineage>
</organism>
<reference evidence="2 3" key="1">
    <citation type="submission" date="2013-04" db="EMBL/GenBank/DDBJ databases">
        <title>The Genome Sequence of Sutterella wadsworthensis HGA0223.</title>
        <authorList>
            <consortium name="The Broad Institute Genomics Platform"/>
            <person name="Earl A."/>
            <person name="Ward D."/>
            <person name="Feldgarden M."/>
            <person name="Gevers D."/>
            <person name="Schmidt T.M."/>
            <person name="Dover J."/>
            <person name="Dai D."/>
            <person name="Walker B."/>
            <person name="Young S."/>
            <person name="Zeng Q."/>
            <person name="Gargeya S."/>
            <person name="Fitzgerald M."/>
            <person name="Haas B."/>
            <person name="Abouelleil A."/>
            <person name="Allen A.W."/>
            <person name="Alvarado L."/>
            <person name="Arachchi H.M."/>
            <person name="Berlin A.M."/>
            <person name="Chapman S.B."/>
            <person name="Gainer-Dewar J."/>
            <person name="Goldberg J."/>
            <person name="Griggs A."/>
            <person name="Gujja S."/>
            <person name="Hansen M."/>
            <person name="Howarth C."/>
            <person name="Imamovic A."/>
            <person name="Ireland A."/>
            <person name="Larimer J."/>
            <person name="McCowan C."/>
            <person name="Murphy C."/>
            <person name="Pearson M."/>
            <person name="Poon T.W."/>
            <person name="Priest M."/>
            <person name="Roberts A."/>
            <person name="Saif S."/>
            <person name="Shea T."/>
            <person name="Sisk P."/>
            <person name="Sykes S."/>
            <person name="Wortman J."/>
            <person name="Nusbaum C."/>
            <person name="Birren B."/>
        </authorList>
    </citation>
    <scope>NUCLEOTIDE SEQUENCE [LARGE SCALE GENOMIC DNA]</scope>
    <source>
        <strain evidence="2 3">HGA0223</strain>
    </source>
</reference>
<dbReference type="PATRIC" id="fig|1203554.3.peg.1242"/>